<gene>
    <name evidence="3" type="ORF">JVT61DRAFT_7525</name>
</gene>
<sequence length="243" mass="25938">MAPKKRTDQSKYTPPTSTSHEAHHRLRHTGPSISTRSSASAAPSKPPHAPAHPEPTSESTPTEESSREKKSLAQVSPSGARTPLTKFLHVLLVLVLLVFGFYIFGLVILLERMKEDVGWWGIIVGDLRRMPAWASSEGWKYGSDPSARQGDDLDSSLNALADALGISPAQVASAMKPLVPQASLSSVASKSGATGGSEALSMLYGDTKRNERDKADTTRIAQEFAERLGGDAAHENVAEGSVL</sequence>
<keyword evidence="2" id="KW-0472">Membrane</keyword>
<evidence type="ECO:0000313" key="4">
    <source>
        <dbReference type="Proteomes" id="UP000683000"/>
    </source>
</evidence>
<organism evidence="3 4">
    <name type="scientific">Boletus reticuloceps</name>
    <dbReference type="NCBI Taxonomy" id="495285"/>
    <lineage>
        <taxon>Eukaryota</taxon>
        <taxon>Fungi</taxon>
        <taxon>Dikarya</taxon>
        <taxon>Basidiomycota</taxon>
        <taxon>Agaricomycotina</taxon>
        <taxon>Agaricomycetes</taxon>
        <taxon>Agaricomycetidae</taxon>
        <taxon>Boletales</taxon>
        <taxon>Boletineae</taxon>
        <taxon>Boletaceae</taxon>
        <taxon>Boletoideae</taxon>
        <taxon>Boletus</taxon>
    </lineage>
</organism>
<protein>
    <submittedName>
        <fullName evidence="3">Uncharacterized protein</fullName>
    </submittedName>
</protein>
<comment type="caution">
    <text evidence="3">The sequence shown here is derived from an EMBL/GenBank/DDBJ whole genome shotgun (WGS) entry which is preliminary data.</text>
</comment>
<proteinExistence type="predicted"/>
<keyword evidence="2" id="KW-1133">Transmembrane helix</keyword>
<evidence type="ECO:0000256" key="2">
    <source>
        <dbReference type="SAM" id="Phobius"/>
    </source>
</evidence>
<keyword evidence="4" id="KW-1185">Reference proteome</keyword>
<dbReference type="Proteomes" id="UP000683000">
    <property type="component" value="Unassembled WGS sequence"/>
</dbReference>
<feature type="transmembrane region" description="Helical" evidence="2">
    <location>
        <begin position="87"/>
        <end position="110"/>
    </location>
</feature>
<evidence type="ECO:0000256" key="1">
    <source>
        <dbReference type="SAM" id="MobiDB-lite"/>
    </source>
</evidence>
<keyword evidence="2" id="KW-0812">Transmembrane</keyword>
<name>A0A8I3A5H4_9AGAM</name>
<feature type="compositionally biased region" description="Pro residues" evidence="1">
    <location>
        <begin position="44"/>
        <end position="53"/>
    </location>
</feature>
<accession>A0A8I3A5H4</accession>
<feature type="compositionally biased region" description="Polar residues" evidence="1">
    <location>
        <begin position="10"/>
        <end position="19"/>
    </location>
</feature>
<evidence type="ECO:0000313" key="3">
    <source>
        <dbReference type="EMBL" id="KAG6372428.1"/>
    </source>
</evidence>
<dbReference type="AlphaFoldDB" id="A0A8I3A5H4"/>
<dbReference type="OrthoDB" id="3199651at2759"/>
<dbReference type="EMBL" id="JAGFBS010000027">
    <property type="protein sequence ID" value="KAG6372428.1"/>
    <property type="molecule type" value="Genomic_DNA"/>
</dbReference>
<feature type="compositionally biased region" description="Low complexity" evidence="1">
    <location>
        <begin position="31"/>
        <end position="43"/>
    </location>
</feature>
<reference evidence="3" key="1">
    <citation type="submission" date="2021-03" db="EMBL/GenBank/DDBJ databases">
        <title>Evolutionary innovations through gain and loss of genes in the ectomycorrhizal Boletales.</title>
        <authorList>
            <person name="Wu G."/>
            <person name="Miyauchi S."/>
            <person name="Morin E."/>
            <person name="Yang Z.-L."/>
            <person name="Xu J."/>
            <person name="Martin F.M."/>
        </authorList>
    </citation>
    <scope>NUCLEOTIDE SEQUENCE</scope>
    <source>
        <strain evidence="3">BR01</strain>
    </source>
</reference>
<feature type="region of interest" description="Disordered" evidence="1">
    <location>
        <begin position="1"/>
        <end position="78"/>
    </location>
</feature>
<feature type="compositionally biased region" description="Low complexity" evidence="1">
    <location>
        <begin position="54"/>
        <end position="63"/>
    </location>
</feature>